<evidence type="ECO:0000259" key="4">
    <source>
        <dbReference type="PROSITE" id="PS50213"/>
    </source>
</evidence>
<organism evidence="5 6">
    <name type="scientific">Miscanthus lutarioriparius</name>
    <dbReference type="NCBI Taxonomy" id="422564"/>
    <lineage>
        <taxon>Eukaryota</taxon>
        <taxon>Viridiplantae</taxon>
        <taxon>Streptophyta</taxon>
        <taxon>Embryophyta</taxon>
        <taxon>Tracheophyta</taxon>
        <taxon>Spermatophyta</taxon>
        <taxon>Magnoliopsida</taxon>
        <taxon>Liliopsida</taxon>
        <taxon>Poales</taxon>
        <taxon>Poaceae</taxon>
        <taxon>PACMAD clade</taxon>
        <taxon>Panicoideae</taxon>
        <taxon>Andropogonodae</taxon>
        <taxon>Andropogoneae</taxon>
        <taxon>Saccharinae</taxon>
        <taxon>Miscanthus</taxon>
    </lineage>
</organism>
<feature type="region of interest" description="Disordered" evidence="2">
    <location>
        <begin position="79"/>
        <end position="102"/>
    </location>
</feature>
<dbReference type="PANTHER" id="PTHR37232:SF2">
    <property type="entry name" value="FAS1 DOMAIN-CONTAINING PROTEIN"/>
    <property type="match status" value="1"/>
</dbReference>
<comment type="similarity">
    <text evidence="1">Belongs to the fasciclin-like AGP family.</text>
</comment>
<evidence type="ECO:0000313" key="6">
    <source>
        <dbReference type="Proteomes" id="UP000604825"/>
    </source>
</evidence>
<comment type="caution">
    <text evidence="5">The sequence shown here is derived from an EMBL/GenBank/DDBJ whole genome shotgun (WGS) entry which is preliminary data.</text>
</comment>
<feature type="compositionally biased region" description="Low complexity" evidence="2">
    <location>
        <begin position="87"/>
        <end position="102"/>
    </location>
</feature>
<evidence type="ECO:0000256" key="2">
    <source>
        <dbReference type="SAM" id="MobiDB-lite"/>
    </source>
</evidence>
<dbReference type="Proteomes" id="UP000604825">
    <property type="component" value="Unassembled WGS sequence"/>
</dbReference>
<protein>
    <recommendedName>
        <fullName evidence="4">FAS1 domain-containing protein</fullName>
    </recommendedName>
</protein>
<keyword evidence="3" id="KW-0472">Membrane</keyword>
<accession>A0A811MD97</accession>
<dbReference type="Gene3D" id="2.30.180.10">
    <property type="entry name" value="FAS1 domain"/>
    <property type="match status" value="1"/>
</dbReference>
<dbReference type="EMBL" id="CAJGYO010000001">
    <property type="protein sequence ID" value="CAD6202826.1"/>
    <property type="molecule type" value="Genomic_DNA"/>
</dbReference>
<dbReference type="InterPro" id="IPR036378">
    <property type="entry name" value="FAS1_dom_sf"/>
</dbReference>
<dbReference type="OrthoDB" id="286301at2759"/>
<dbReference type="SUPFAM" id="SSF82153">
    <property type="entry name" value="FAS1 domain"/>
    <property type="match status" value="1"/>
</dbReference>
<keyword evidence="3" id="KW-0812">Transmembrane</keyword>
<keyword evidence="3" id="KW-1133">Transmembrane helix</keyword>
<proteinExistence type="inferred from homology"/>
<dbReference type="InterPro" id="IPR000782">
    <property type="entry name" value="FAS1_domain"/>
</dbReference>
<sequence>MKPATVPIVSLPPSSPGLLMHPSWPRYRNVTAARKRRLSPLRPRLPLPPPRLLAVAIAFAFAILFLLLVLLSTTSPPSPPSHHHAVVARPSSSSAPSPPRCSSAAASLGELGDAMVSMLPKDLPFTVFVPSADSFTRVLRLQGPSSNASAAAARGEAAASDTDANTYAILSRVLGFSAVPRRLLAADVPPPRGAGAVRLLDSVSGLSLYASMDARGALVDARGALVVNGVRSECVDIVRGETVVHVIAGVLVDAEFERSFSAEFDG</sequence>
<reference evidence="5" key="1">
    <citation type="submission" date="2020-10" db="EMBL/GenBank/DDBJ databases">
        <authorList>
            <person name="Han B."/>
            <person name="Lu T."/>
            <person name="Zhao Q."/>
            <person name="Huang X."/>
            <person name="Zhao Y."/>
        </authorList>
    </citation>
    <scope>NUCLEOTIDE SEQUENCE</scope>
</reference>
<feature type="transmembrane region" description="Helical" evidence="3">
    <location>
        <begin position="52"/>
        <end position="71"/>
    </location>
</feature>
<evidence type="ECO:0000256" key="3">
    <source>
        <dbReference type="SAM" id="Phobius"/>
    </source>
</evidence>
<evidence type="ECO:0000256" key="1">
    <source>
        <dbReference type="ARBA" id="ARBA00007843"/>
    </source>
</evidence>
<dbReference type="AlphaFoldDB" id="A0A811MD97"/>
<dbReference type="PANTHER" id="PTHR37232">
    <property type="entry name" value="FASCICLIN DOMAIN PROTEIN"/>
    <property type="match status" value="1"/>
</dbReference>
<keyword evidence="6" id="KW-1185">Reference proteome</keyword>
<dbReference type="PROSITE" id="PS50213">
    <property type="entry name" value="FAS1"/>
    <property type="match status" value="1"/>
</dbReference>
<feature type="domain" description="FAS1" evidence="4">
    <location>
        <begin position="88"/>
        <end position="251"/>
    </location>
</feature>
<gene>
    <name evidence="5" type="ORF">NCGR_LOCUS1064</name>
</gene>
<evidence type="ECO:0000313" key="5">
    <source>
        <dbReference type="EMBL" id="CAD6202826.1"/>
    </source>
</evidence>
<name>A0A811MD97_9POAL</name>